<evidence type="ECO:0000313" key="11">
    <source>
        <dbReference type="Proteomes" id="UP000031443"/>
    </source>
</evidence>
<keyword evidence="7 9" id="KW-0472">Membrane</keyword>
<evidence type="ECO:0000256" key="9">
    <source>
        <dbReference type="SAM" id="Phobius"/>
    </source>
</evidence>
<feature type="transmembrane region" description="Helical" evidence="9">
    <location>
        <begin position="345"/>
        <end position="373"/>
    </location>
</feature>
<proteinExistence type="inferred from homology"/>
<dbReference type="GO" id="GO:0004190">
    <property type="term" value="F:aspartic-type endopeptidase activity"/>
    <property type="evidence" value="ECO:0007669"/>
    <property type="project" value="InterPro"/>
</dbReference>
<evidence type="ECO:0000256" key="6">
    <source>
        <dbReference type="ARBA" id="ARBA00022989"/>
    </source>
</evidence>
<feature type="transmembrane region" description="Helical" evidence="9">
    <location>
        <begin position="175"/>
        <end position="195"/>
    </location>
</feature>
<keyword evidence="6 9" id="KW-1133">Transmembrane helix</keyword>
<dbReference type="GO" id="GO:0005789">
    <property type="term" value="C:endoplasmic reticulum membrane"/>
    <property type="evidence" value="ECO:0007669"/>
    <property type="project" value="TreeGrafter"/>
</dbReference>
<feature type="transmembrane region" description="Helical" evidence="9">
    <location>
        <begin position="318"/>
        <end position="339"/>
    </location>
</feature>
<dbReference type="InterPro" id="IPR001969">
    <property type="entry name" value="Aspartic_peptidase_AS"/>
</dbReference>
<evidence type="ECO:0000256" key="4">
    <source>
        <dbReference type="ARBA" id="ARBA00022597"/>
    </source>
</evidence>
<dbReference type="PANTHER" id="PTHR10778:SF4">
    <property type="entry name" value="NUCLEOTIDE SUGAR TRANSPORTER SLC35B4"/>
    <property type="match status" value="1"/>
</dbReference>
<dbReference type="eggNOG" id="KOG1583">
    <property type="taxonomic scope" value="Eukaryota"/>
</dbReference>
<sequence length="382" mass="42471">MRRNCPSSGKPQQGRLEIADAVGPPSASFRMVHAKSCPEAHYSVSGDGWKTTAVLDSGSEKSLIPAKHPAPKGRKNCIAGIKLATISHQTQLTTGEIQLVYWEEISSEGIFTISGYYLIMVAMFFTVSVVNNYALNLNIAMPLHMIFRSGSLIASMVLGIIILKKRYSVSKYTSIALVSMGIFICTLMSAKQVASKSSLSEADGLHVFMWWLLGIVALTFALLMSARMGIFQETIYKQFGKHSKEALFYNHALPLPGFLLLAPDIYAHAVLFSQSEPFHVPGIGLTLPIMWFYLVVNVITQYVCIRGVFILTTECTSLTVTLVVTLRKFVSLIFSILYFKNPFTAWHWLGTLFVFVGTLMYTEVWTSLGPLLARQRKEAKKE</sequence>
<dbReference type="STRING" id="8469.M7BUE2"/>
<dbReference type="GO" id="GO:0005462">
    <property type="term" value="F:UDP-N-acetylglucosamine transmembrane transporter activity"/>
    <property type="evidence" value="ECO:0007669"/>
    <property type="project" value="TreeGrafter"/>
</dbReference>
<evidence type="ECO:0000256" key="1">
    <source>
        <dbReference type="ARBA" id="ARBA00004127"/>
    </source>
</evidence>
<keyword evidence="4" id="KW-0762">Sugar transport</keyword>
<dbReference type="InterPro" id="IPR013657">
    <property type="entry name" value="SCL35B1-4/HUT1"/>
</dbReference>
<evidence type="ECO:0000256" key="3">
    <source>
        <dbReference type="ARBA" id="ARBA00022448"/>
    </source>
</evidence>
<dbReference type="AlphaFoldDB" id="M7BUE2"/>
<feature type="transmembrane region" description="Helical" evidence="9">
    <location>
        <begin position="115"/>
        <end position="134"/>
    </location>
</feature>
<dbReference type="PANTHER" id="PTHR10778">
    <property type="entry name" value="SOLUTE CARRIER FAMILY 35 MEMBER B"/>
    <property type="match status" value="1"/>
</dbReference>
<evidence type="ECO:0000256" key="2">
    <source>
        <dbReference type="ARBA" id="ARBA00010694"/>
    </source>
</evidence>
<feature type="transmembrane region" description="Helical" evidence="9">
    <location>
        <begin position="247"/>
        <end position="269"/>
    </location>
</feature>
<comment type="similarity">
    <text evidence="2">Belongs to the nucleotide-sugar transporter family. SLC35B subfamily.</text>
</comment>
<evidence type="ECO:0000256" key="5">
    <source>
        <dbReference type="ARBA" id="ARBA00022692"/>
    </source>
</evidence>
<dbReference type="GO" id="GO:0006508">
    <property type="term" value="P:proteolysis"/>
    <property type="evidence" value="ECO:0007669"/>
    <property type="project" value="InterPro"/>
</dbReference>
<name>M7BUE2_CHEMY</name>
<protein>
    <recommendedName>
        <fullName evidence="8">Solute carrier family 35 member B4</fullName>
    </recommendedName>
</protein>
<keyword evidence="5 9" id="KW-0812">Transmembrane</keyword>
<dbReference type="Pfam" id="PF08449">
    <property type="entry name" value="UAA"/>
    <property type="match status" value="1"/>
</dbReference>
<evidence type="ECO:0000313" key="10">
    <source>
        <dbReference type="EMBL" id="EMP39425.1"/>
    </source>
</evidence>
<dbReference type="EMBL" id="KB516695">
    <property type="protein sequence ID" value="EMP39425.1"/>
    <property type="molecule type" value="Genomic_DNA"/>
</dbReference>
<dbReference type="PROSITE" id="PS00141">
    <property type="entry name" value="ASP_PROTEASE"/>
    <property type="match status" value="1"/>
</dbReference>
<dbReference type="GO" id="GO:0000139">
    <property type="term" value="C:Golgi membrane"/>
    <property type="evidence" value="ECO:0007669"/>
    <property type="project" value="TreeGrafter"/>
</dbReference>
<comment type="subcellular location">
    <subcellularLocation>
        <location evidence="1">Endomembrane system</location>
        <topology evidence="1">Multi-pass membrane protein</topology>
    </subcellularLocation>
</comment>
<feature type="transmembrane region" description="Helical" evidence="9">
    <location>
        <begin position="289"/>
        <end position="311"/>
    </location>
</feature>
<dbReference type="GO" id="GO:0005464">
    <property type="term" value="F:UDP-xylose transmembrane transporter activity"/>
    <property type="evidence" value="ECO:0007669"/>
    <property type="project" value="TreeGrafter"/>
</dbReference>
<accession>M7BUE2</accession>
<evidence type="ECO:0000256" key="7">
    <source>
        <dbReference type="ARBA" id="ARBA00023136"/>
    </source>
</evidence>
<keyword evidence="11" id="KW-1185">Reference proteome</keyword>
<evidence type="ECO:0000256" key="8">
    <source>
        <dbReference type="ARBA" id="ARBA00041931"/>
    </source>
</evidence>
<reference evidence="11" key="1">
    <citation type="journal article" date="2013" name="Nat. Genet.">
        <title>The draft genomes of soft-shell turtle and green sea turtle yield insights into the development and evolution of the turtle-specific body plan.</title>
        <authorList>
            <person name="Wang Z."/>
            <person name="Pascual-Anaya J."/>
            <person name="Zadissa A."/>
            <person name="Li W."/>
            <person name="Niimura Y."/>
            <person name="Huang Z."/>
            <person name="Li C."/>
            <person name="White S."/>
            <person name="Xiong Z."/>
            <person name="Fang D."/>
            <person name="Wang B."/>
            <person name="Ming Y."/>
            <person name="Chen Y."/>
            <person name="Zheng Y."/>
            <person name="Kuraku S."/>
            <person name="Pignatelli M."/>
            <person name="Herrero J."/>
            <person name="Beal K."/>
            <person name="Nozawa M."/>
            <person name="Li Q."/>
            <person name="Wang J."/>
            <person name="Zhang H."/>
            <person name="Yu L."/>
            <person name="Shigenobu S."/>
            <person name="Wang J."/>
            <person name="Liu J."/>
            <person name="Flicek P."/>
            <person name="Searle S."/>
            <person name="Wang J."/>
            <person name="Kuratani S."/>
            <person name="Yin Y."/>
            <person name="Aken B."/>
            <person name="Zhang G."/>
            <person name="Irie N."/>
        </authorList>
    </citation>
    <scope>NUCLEOTIDE SEQUENCE [LARGE SCALE GENOMIC DNA]</scope>
</reference>
<feature type="transmembrane region" description="Helical" evidence="9">
    <location>
        <begin position="146"/>
        <end position="163"/>
    </location>
</feature>
<gene>
    <name evidence="10" type="ORF">UY3_03366</name>
</gene>
<dbReference type="Proteomes" id="UP000031443">
    <property type="component" value="Unassembled WGS sequence"/>
</dbReference>
<organism evidence="10 11">
    <name type="scientific">Chelonia mydas</name>
    <name type="common">Green sea-turtle</name>
    <name type="synonym">Chelonia agassizi</name>
    <dbReference type="NCBI Taxonomy" id="8469"/>
    <lineage>
        <taxon>Eukaryota</taxon>
        <taxon>Metazoa</taxon>
        <taxon>Chordata</taxon>
        <taxon>Craniata</taxon>
        <taxon>Vertebrata</taxon>
        <taxon>Euteleostomi</taxon>
        <taxon>Archelosauria</taxon>
        <taxon>Testudinata</taxon>
        <taxon>Testudines</taxon>
        <taxon>Cryptodira</taxon>
        <taxon>Durocryptodira</taxon>
        <taxon>Americhelydia</taxon>
        <taxon>Chelonioidea</taxon>
        <taxon>Cheloniidae</taxon>
        <taxon>Chelonia</taxon>
    </lineage>
</organism>
<feature type="transmembrane region" description="Helical" evidence="9">
    <location>
        <begin position="207"/>
        <end position="226"/>
    </location>
</feature>
<keyword evidence="3" id="KW-0813">Transport</keyword>